<proteinExistence type="predicted"/>
<sequence length="142" mass="15603">MEYKCILIAVDGSVHTKRAADKGVSLAKQLNAAIVMVSIIDHADVLGDIDSGVLPEESKAVVEKSQRAMLKSFIDSYPDTNIQCVILEDNPEEAIVRVAEEVKADMIVIGGHQKGFVEELFTLNIRKYILSHTRIPLMVVPS</sequence>
<organism evidence="1 2">
    <name type="scientific">Halosquirtibacter laminarini</name>
    <dbReference type="NCBI Taxonomy" id="3374600"/>
    <lineage>
        <taxon>Bacteria</taxon>
        <taxon>Pseudomonadati</taxon>
        <taxon>Bacteroidota</taxon>
        <taxon>Bacteroidia</taxon>
        <taxon>Marinilabiliales</taxon>
        <taxon>Prolixibacteraceae</taxon>
        <taxon>Halosquirtibacter</taxon>
    </lineage>
</organism>
<keyword evidence="2" id="KW-1185">Reference proteome</keyword>
<reference evidence="1" key="1">
    <citation type="submission" date="2021-08" db="EMBL/GenBank/DDBJ databases">
        <title>Novel anaerobic bacterium isolated from sea squirt in East Sea, Republic of Korea.</title>
        <authorList>
            <person name="Nguyen T.H."/>
            <person name="Li Z."/>
            <person name="Lee Y.-J."/>
            <person name="Ko J."/>
            <person name="Kim S.-G."/>
        </authorList>
    </citation>
    <scope>NUCLEOTIDE SEQUENCE</scope>
    <source>
        <strain evidence="1">KCTC 25031</strain>
    </source>
</reference>
<evidence type="ECO:0000313" key="2">
    <source>
        <dbReference type="Proteomes" id="UP000826212"/>
    </source>
</evidence>
<accession>A0AC61NI82</accession>
<gene>
    <name evidence="1" type="ORF">K4L44_06070</name>
</gene>
<protein>
    <submittedName>
        <fullName evidence="1">Universal stress protein</fullName>
    </submittedName>
</protein>
<dbReference type="Proteomes" id="UP000826212">
    <property type="component" value="Chromosome"/>
</dbReference>
<evidence type="ECO:0000313" key="1">
    <source>
        <dbReference type="EMBL" id="QZE15397.1"/>
    </source>
</evidence>
<dbReference type="EMBL" id="CP081303">
    <property type="protein sequence ID" value="QZE15397.1"/>
    <property type="molecule type" value="Genomic_DNA"/>
</dbReference>
<name>A0AC61NI82_9BACT</name>